<reference evidence="11" key="1">
    <citation type="submission" date="2017-09" db="EMBL/GenBank/DDBJ databases">
        <title>Metaegenomics of thermophilic ammonia-oxidizing enrichment culture.</title>
        <authorList>
            <person name="Kato S."/>
            <person name="Suzuki K."/>
        </authorList>
    </citation>
    <scope>NUCLEOTIDE SEQUENCE [LARGE SCALE GENOMIC DNA]</scope>
</reference>
<dbReference type="SFLD" id="SFLDG01082">
    <property type="entry name" value="B12-binding_domain_containing"/>
    <property type="match status" value="1"/>
</dbReference>
<dbReference type="PROSITE" id="PS51918">
    <property type="entry name" value="RADICAL_SAM"/>
    <property type="match status" value="1"/>
</dbReference>
<evidence type="ECO:0000259" key="9">
    <source>
        <dbReference type="PROSITE" id="PS51918"/>
    </source>
</evidence>
<dbReference type="NCBIfam" id="TIGR00089">
    <property type="entry name" value="MiaB/RimO family radical SAM methylthiotransferase"/>
    <property type="match status" value="1"/>
</dbReference>
<dbReference type="EC" id="2.8.4.5" evidence="10"/>
<name>A0A2H5XDH2_9BACT</name>
<evidence type="ECO:0000256" key="6">
    <source>
        <dbReference type="ARBA" id="ARBA00023004"/>
    </source>
</evidence>
<dbReference type="GO" id="GO:0035597">
    <property type="term" value="F:tRNA-2-methylthio-N(6)-dimethylallyladenosine(37) synthase activity"/>
    <property type="evidence" value="ECO:0007669"/>
    <property type="project" value="TreeGrafter"/>
</dbReference>
<dbReference type="FunFam" id="3.80.30.20:FF:000001">
    <property type="entry name" value="tRNA-2-methylthio-N(6)-dimethylallyladenosine synthase 2"/>
    <property type="match status" value="1"/>
</dbReference>
<dbReference type="InterPro" id="IPR007197">
    <property type="entry name" value="rSAM"/>
</dbReference>
<sequence length="458" mass="50818">MSPPTFAIATLGCKVNQYDSWQLARALQARGFRQVPFGAPADVVIINSCAVTHVAEAKSRKLVARARRIAPHGVIVLTGCAAELLLQRGTRIECADLMVGNGDKPELAERIADLVEERRRRFSPLISDPLPYAQPLLDEPGDSVHERARAFLKVQEGCDKFCTFCVIPFTRGQPRSKPLSQVLDEAAELVNELGFREIVLTGVCLTLWGREWGLRLTDLLQRLHDLDGLYRLRLSSLDPRDLDEPFARTCAALPKVCRHFHISLQAGDDALLQAMGRGHDRAYFRQLVDTFRHFMPDAAFTTDVMVGFPGETDEQFANTVAFVQDIGFMHLHVFRYSVRPGTAAAKMRPTVPPEVAESRAATLIAVGKQLWHQFAQRFVGTTRIVLVETCRPLGDPRLPDGFELSGLTDNYLRVRWVTDRPVPIGAALPVRLTAVNPQGFLIGAAPEVTSTPPSAWQN</sequence>
<dbReference type="InterPro" id="IPR006467">
    <property type="entry name" value="MiaB-like_bact"/>
</dbReference>
<dbReference type="SUPFAM" id="SSF102114">
    <property type="entry name" value="Radical SAM enzymes"/>
    <property type="match status" value="1"/>
</dbReference>
<evidence type="ECO:0000256" key="4">
    <source>
        <dbReference type="ARBA" id="ARBA00022691"/>
    </source>
</evidence>
<dbReference type="SFLD" id="SFLDG01061">
    <property type="entry name" value="methylthiotransferase"/>
    <property type="match status" value="1"/>
</dbReference>
<dbReference type="SFLD" id="SFLDS00029">
    <property type="entry name" value="Radical_SAM"/>
    <property type="match status" value="1"/>
</dbReference>
<dbReference type="InterPro" id="IPR058240">
    <property type="entry name" value="rSAM_sf"/>
</dbReference>
<dbReference type="SMART" id="SM00729">
    <property type="entry name" value="Elp3"/>
    <property type="match status" value="1"/>
</dbReference>
<dbReference type="NCBIfam" id="TIGR01579">
    <property type="entry name" value="MiaB-like-C"/>
    <property type="match status" value="1"/>
</dbReference>
<evidence type="ECO:0000256" key="5">
    <source>
        <dbReference type="ARBA" id="ARBA00022723"/>
    </source>
</evidence>
<evidence type="ECO:0000313" key="11">
    <source>
        <dbReference type="Proteomes" id="UP000236173"/>
    </source>
</evidence>
<dbReference type="PANTHER" id="PTHR43020:SF2">
    <property type="entry name" value="MITOCHONDRIAL TRNA METHYLTHIOTRANSFERASE CDK5RAP1"/>
    <property type="match status" value="1"/>
</dbReference>
<dbReference type="Gene3D" id="3.80.30.20">
    <property type="entry name" value="tm_1862 like domain"/>
    <property type="match status" value="1"/>
</dbReference>
<dbReference type="InterPro" id="IPR006638">
    <property type="entry name" value="Elp3/MiaA/NifB-like_rSAM"/>
</dbReference>
<dbReference type="EMBL" id="BEHT01000023">
    <property type="protein sequence ID" value="GBC99239.1"/>
    <property type="molecule type" value="Genomic_DNA"/>
</dbReference>
<feature type="domain" description="Radical SAM core" evidence="9">
    <location>
        <begin position="144"/>
        <end position="373"/>
    </location>
</feature>
<dbReference type="InterPro" id="IPR013848">
    <property type="entry name" value="Methylthiotransferase_N"/>
</dbReference>
<dbReference type="GO" id="GO:0046872">
    <property type="term" value="F:metal ion binding"/>
    <property type="evidence" value="ECO:0007669"/>
    <property type="project" value="UniProtKB-KW"/>
</dbReference>
<dbReference type="InterPro" id="IPR023404">
    <property type="entry name" value="rSAM_horseshoe"/>
</dbReference>
<dbReference type="GO" id="GO:0035598">
    <property type="term" value="F:tRNA (N(6)-L-threonylcarbamoyladenosine(37)-C(2))-methylthiotransferase activity"/>
    <property type="evidence" value="ECO:0007669"/>
    <property type="project" value="UniProtKB-EC"/>
</dbReference>
<dbReference type="PANTHER" id="PTHR43020">
    <property type="entry name" value="CDK5 REGULATORY SUBUNIT-ASSOCIATED PROTEIN 1"/>
    <property type="match status" value="1"/>
</dbReference>
<dbReference type="GO" id="GO:0051539">
    <property type="term" value="F:4 iron, 4 sulfur cluster binding"/>
    <property type="evidence" value="ECO:0007669"/>
    <property type="project" value="UniProtKB-KW"/>
</dbReference>
<dbReference type="Pfam" id="PF04055">
    <property type="entry name" value="Radical_SAM"/>
    <property type="match status" value="1"/>
</dbReference>
<organism evidence="10 11">
    <name type="scientific">Candidatus Fervidibacter japonicus</name>
    <dbReference type="NCBI Taxonomy" id="2035412"/>
    <lineage>
        <taxon>Bacteria</taxon>
        <taxon>Candidatus Fervidibacterota</taxon>
        <taxon>Candidatus Fervidibacter</taxon>
    </lineage>
</organism>
<dbReference type="Proteomes" id="UP000236173">
    <property type="component" value="Unassembled WGS sequence"/>
</dbReference>
<evidence type="ECO:0000256" key="1">
    <source>
        <dbReference type="ARBA" id="ARBA00001966"/>
    </source>
</evidence>
<evidence type="ECO:0000256" key="7">
    <source>
        <dbReference type="ARBA" id="ARBA00023014"/>
    </source>
</evidence>
<dbReference type="Gene3D" id="3.40.50.12160">
    <property type="entry name" value="Methylthiotransferase, N-terminal domain"/>
    <property type="match status" value="1"/>
</dbReference>
<dbReference type="CDD" id="cd01335">
    <property type="entry name" value="Radical_SAM"/>
    <property type="match status" value="1"/>
</dbReference>
<keyword evidence="3 10" id="KW-0808">Transferase</keyword>
<keyword evidence="2" id="KW-0004">4Fe-4S</keyword>
<accession>A0A2H5XDH2</accession>
<evidence type="ECO:0000259" key="8">
    <source>
        <dbReference type="PROSITE" id="PS51449"/>
    </source>
</evidence>
<dbReference type="AlphaFoldDB" id="A0A2H5XDH2"/>
<comment type="cofactor">
    <cofactor evidence="1">
        <name>[4Fe-4S] cluster</name>
        <dbReference type="ChEBI" id="CHEBI:49883"/>
    </cofactor>
</comment>
<evidence type="ECO:0000256" key="2">
    <source>
        <dbReference type="ARBA" id="ARBA00022485"/>
    </source>
</evidence>
<dbReference type="Pfam" id="PF00919">
    <property type="entry name" value="UPF0004"/>
    <property type="match status" value="1"/>
</dbReference>
<comment type="caution">
    <text evidence="10">The sequence shown here is derived from an EMBL/GenBank/DDBJ whole genome shotgun (WGS) entry which is preliminary data.</text>
</comment>
<dbReference type="InterPro" id="IPR020612">
    <property type="entry name" value="Methylthiotransferase_CS"/>
</dbReference>
<proteinExistence type="predicted"/>
<dbReference type="InterPro" id="IPR005839">
    <property type="entry name" value="Methylthiotransferase"/>
</dbReference>
<keyword evidence="5" id="KW-0479">Metal-binding</keyword>
<evidence type="ECO:0000313" key="10">
    <source>
        <dbReference type="EMBL" id="GBC99239.1"/>
    </source>
</evidence>
<gene>
    <name evidence="10" type="primary">mtaB</name>
    <name evidence="10" type="ORF">HRbin17_01761</name>
</gene>
<protein>
    <submittedName>
        <fullName evidence="10">Threonylcarbamoyladenosine tRNA methylthiotransferase MtaB</fullName>
        <ecNumber evidence="10">2.8.4.5</ecNumber>
    </submittedName>
</protein>
<keyword evidence="7" id="KW-0411">Iron-sulfur</keyword>
<dbReference type="GO" id="GO:0005829">
    <property type="term" value="C:cytosol"/>
    <property type="evidence" value="ECO:0007669"/>
    <property type="project" value="TreeGrafter"/>
</dbReference>
<keyword evidence="4" id="KW-0949">S-adenosyl-L-methionine</keyword>
<keyword evidence="6" id="KW-0408">Iron</keyword>
<feature type="domain" description="MTTase N-terminal" evidence="8">
    <location>
        <begin position="4"/>
        <end position="120"/>
    </location>
</feature>
<dbReference type="InterPro" id="IPR038135">
    <property type="entry name" value="Methylthiotransferase_N_sf"/>
</dbReference>
<dbReference type="PROSITE" id="PS51449">
    <property type="entry name" value="MTTASE_N"/>
    <property type="match status" value="1"/>
</dbReference>
<dbReference type="PROSITE" id="PS01278">
    <property type="entry name" value="MTTASE_RADICAL"/>
    <property type="match status" value="1"/>
</dbReference>
<evidence type="ECO:0000256" key="3">
    <source>
        <dbReference type="ARBA" id="ARBA00022679"/>
    </source>
</evidence>